<sequence>MFVATLAVDRMRVRKDQHLGTLEILMKDAAPEQRSVMLPDVPAILHAMNQDDTLPELRLNRGIPPPP</sequence>
<reference evidence="2" key="1">
    <citation type="journal article" date="2019" name="Int. J. Syst. Evol. Microbiol.">
        <title>The Global Catalogue of Microorganisms (GCM) 10K type strain sequencing project: providing services to taxonomists for standard genome sequencing and annotation.</title>
        <authorList>
            <consortium name="The Broad Institute Genomics Platform"/>
            <consortium name="The Broad Institute Genome Sequencing Center for Infectious Disease"/>
            <person name="Wu L."/>
            <person name="Ma J."/>
        </authorList>
    </citation>
    <scope>NUCLEOTIDE SEQUENCE [LARGE SCALE GENOMIC DNA]</scope>
    <source>
        <strain evidence="2">JCM 9377</strain>
    </source>
</reference>
<name>A0ABP6QS19_9ACTN</name>
<comment type="caution">
    <text evidence="1">The sequence shown here is derived from an EMBL/GenBank/DDBJ whole genome shotgun (WGS) entry which is preliminary data.</text>
</comment>
<dbReference type="Proteomes" id="UP001501237">
    <property type="component" value="Unassembled WGS sequence"/>
</dbReference>
<proteinExistence type="predicted"/>
<dbReference type="EMBL" id="BAAAUV010000065">
    <property type="protein sequence ID" value="GAA3244006.1"/>
    <property type="molecule type" value="Genomic_DNA"/>
</dbReference>
<evidence type="ECO:0000313" key="2">
    <source>
        <dbReference type="Proteomes" id="UP001501237"/>
    </source>
</evidence>
<gene>
    <name evidence="1" type="ORF">GCM10010468_82130</name>
</gene>
<accession>A0ABP6QS19</accession>
<keyword evidence="2" id="KW-1185">Reference proteome</keyword>
<organism evidence="1 2">
    <name type="scientific">Actinocorallia longicatena</name>
    <dbReference type="NCBI Taxonomy" id="111803"/>
    <lineage>
        <taxon>Bacteria</taxon>
        <taxon>Bacillati</taxon>
        <taxon>Actinomycetota</taxon>
        <taxon>Actinomycetes</taxon>
        <taxon>Streptosporangiales</taxon>
        <taxon>Thermomonosporaceae</taxon>
        <taxon>Actinocorallia</taxon>
    </lineage>
</organism>
<protein>
    <submittedName>
        <fullName evidence="1">Uncharacterized protein</fullName>
    </submittedName>
</protein>
<evidence type="ECO:0000313" key="1">
    <source>
        <dbReference type="EMBL" id="GAA3244006.1"/>
    </source>
</evidence>